<evidence type="ECO:0000256" key="1">
    <source>
        <dbReference type="ARBA" id="ARBA00023015"/>
    </source>
</evidence>
<evidence type="ECO:0000256" key="3">
    <source>
        <dbReference type="ARBA" id="ARBA00023163"/>
    </source>
</evidence>
<dbReference type="RefSeq" id="WP_074934089.1">
    <property type="nucleotide sequence ID" value="NZ_BJMG01000011.1"/>
</dbReference>
<keyword evidence="4" id="KW-1133">Transmembrane helix</keyword>
<dbReference type="EMBL" id="QRMZ01000008">
    <property type="protein sequence ID" value="RHK06655.1"/>
    <property type="molecule type" value="Genomic_DNA"/>
</dbReference>
<feature type="domain" description="HTH araC/xylS-type" evidence="5">
    <location>
        <begin position="649"/>
        <end position="748"/>
    </location>
</feature>
<dbReference type="PANTHER" id="PTHR43280">
    <property type="entry name" value="ARAC-FAMILY TRANSCRIPTIONAL REGULATOR"/>
    <property type="match status" value="1"/>
</dbReference>
<dbReference type="InterPro" id="IPR018060">
    <property type="entry name" value="HTH_AraC"/>
</dbReference>
<sequence length="755" mass="86265">MQVRKYTEQNRQKLFRGIIRAISSYLIVFLVPFLAVSWIWYDTSVKSINEQVLLTARNQLIQLKYSLENTFIQLNYLTQKMTNDHVVSLKYLQHPYLTKEAKEAMQTYKITNDLVEEVYLYYKEAPATLYSTVGSLSVDTFLNKVLPKNDMDQVQLVAQLDSPAPTLLTLEGAGGEQRYSRFFYIVPIQSEEMTVYGAAIYEIKENNLKRILDLSNSDGLSNTYIINDEYQLLASTTNDELARFLNHPERMKKGIQTGRMRFEQSTYFVQAIANKELNISVVAVANPNQALASVNRVQEQFVLVFIAILFTGITAVVMLGLRSYRPIRKIENLVQEFHRDPKMTLHSMDDVHNTLAAFLVEHQELHQEVRLQTPHAREQVLRKLMSGRFRSEQELALLLEAVHVCFPKSNYFVIAIDTKTVDTKAKQGDKKFLIDYIEEIKEADYTAYATEILSTEMLALTVGFVDGKEQKEIVDAIAEKITQAISLTPAMGVGMTVDQLTAINESYIEGLAALENQGSQGKQISYYAELSQETKHLPINYPDNQKLKLIQALNQGNIEIASETIQRLIEEGESKQTSPRVQKMYGYYLLNTIAQVGGELVGAEVLHTASESADFNSLNQLQTALLTIAQQICTKVQKQPLDDESEMNEKIFSFIQENYHSSQLSLESVAEEVGVSVSYVSRFVKKESGKTFSKYIQELRLKKIKEELIETDLPIKEIIRNNGYYDVSNYTRKFRKIVGVTPGQYREMNQKMRNY</sequence>
<name>A0A377KXQ3_ENTCA</name>
<dbReference type="InterPro" id="IPR009057">
    <property type="entry name" value="Homeodomain-like_sf"/>
</dbReference>
<keyword evidence="2" id="KW-0238">DNA-binding</keyword>
<evidence type="ECO:0000313" key="8">
    <source>
        <dbReference type="Proteomes" id="UP000286288"/>
    </source>
</evidence>
<keyword evidence="4" id="KW-0812">Transmembrane</keyword>
<evidence type="ECO:0000256" key="2">
    <source>
        <dbReference type="ARBA" id="ARBA00023125"/>
    </source>
</evidence>
<dbReference type="PROSITE" id="PS00041">
    <property type="entry name" value="HTH_ARAC_FAMILY_1"/>
    <property type="match status" value="1"/>
</dbReference>
<evidence type="ECO:0000313" key="6">
    <source>
        <dbReference type="EMBL" id="MDT2982360.1"/>
    </source>
</evidence>
<dbReference type="InterPro" id="IPR018062">
    <property type="entry name" value="HTH_AraC-typ_CS"/>
</dbReference>
<gene>
    <name evidence="7" type="ORF">DW084_07240</name>
    <name evidence="6" type="ORF">P7I34_06775</name>
</gene>
<comment type="caution">
    <text evidence="7">The sequence shown here is derived from an EMBL/GenBank/DDBJ whole genome shotgun (WGS) entry which is preliminary data.</text>
</comment>
<dbReference type="EMBL" id="JARQDZ010000002">
    <property type="protein sequence ID" value="MDT2982360.1"/>
    <property type="molecule type" value="Genomic_DNA"/>
</dbReference>
<feature type="transmembrane region" description="Helical" evidence="4">
    <location>
        <begin position="301"/>
        <end position="321"/>
    </location>
</feature>
<dbReference type="AlphaFoldDB" id="A0A377KXQ3"/>
<evidence type="ECO:0000256" key="4">
    <source>
        <dbReference type="SAM" id="Phobius"/>
    </source>
</evidence>
<dbReference type="Gene3D" id="1.10.10.60">
    <property type="entry name" value="Homeodomain-like"/>
    <property type="match status" value="2"/>
</dbReference>
<dbReference type="GO" id="GO:0003700">
    <property type="term" value="F:DNA-binding transcription factor activity"/>
    <property type="evidence" value="ECO:0007669"/>
    <property type="project" value="InterPro"/>
</dbReference>
<keyword evidence="3" id="KW-0804">Transcription</keyword>
<dbReference type="PROSITE" id="PS01124">
    <property type="entry name" value="HTH_ARAC_FAMILY_2"/>
    <property type="match status" value="1"/>
</dbReference>
<evidence type="ECO:0000259" key="5">
    <source>
        <dbReference type="PROSITE" id="PS01124"/>
    </source>
</evidence>
<dbReference type="Proteomes" id="UP001253851">
    <property type="component" value="Unassembled WGS sequence"/>
</dbReference>
<proteinExistence type="predicted"/>
<evidence type="ECO:0000313" key="9">
    <source>
        <dbReference type="Proteomes" id="UP001253851"/>
    </source>
</evidence>
<dbReference type="Pfam" id="PF12833">
    <property type="entry name" value="HTH_18"/>
    <property type="match status" value="1"/>
</dbReference>
<dbReference type="PANTHER" id="PTHR43280:SF2">
    <property type="entry name" value="HTH-TYPE TRANSCRIPTIONAL REGULATOR EXSA"/>
    <property type="match status" value="1"/>
</dbReference>
<dbReference type="GO" id="GO:0043565">
    <property type="term" value="F:sequence-specific DNA binding"/>
    <property type="evidence" value="ECO:0007669"/>
    <property type="project" value="InterPro"/>
</dbReference>
<reference evidence="7 8" key="1">
    <citation type="submission" date="2018-08" db="EMBL/GenBank/DDBJ databases">
        <title>A genome reference for cultivated species of the human gut microbiota.</title>
        <authorList>
            <person name="Zou Y."/>
            <person name="Xue W."/>
            <person name="Luo G."/>
        </authorList>
    </citation>
    <scope>NUCLEOTIDE SEQUENCE [LARGE SCALE GENOMIC DNA]</scope>
    <source>
        <strain evidence="7 8">AF48-16</strain>
    </source>
</reference>
<dbReference type="Proteomes" id="UP000286288">
    <property type="component" value="Unassembled WGS sequence"/>
</dbReference>
<keyword evidence="1" id="KW-0805">Transcription regulation</keyword>
<protein>
    <submittedName>
        <fullName evidence="7">AraC family transcriptional regulator</fullName>
    </submittedName>
    <submittedName>
        <fullName evidence="6">Helix-turn-helix domain-containing protein</fullName>
    </submittedName>
</protein>
<dbReference type="SUPFAM" id="SSF46689">
    <property type="entry name" value="Homeodomain-like"/>
    <property type="match status" value="1"/>
</dbReference>
<organism evidence="7 8">
    <name type="scientific">Enterococcus casseliflavus</name>
    <name type="common">Enterococcus flavescens</name>
    <dbReference type="NCBI Taxonomy" id="37734"/>
    <lineage>
        <taxon>Bacteria</taxon>
        <taxon>Bacillati</taxon>
        <taxon>Bacillota</taxon>
        <taxon>Bacilli</taxon>
        <taxon>Lactobacillales</taxon>
        <taxon>Enterococcaceae</taxon>
        <taxon>Enterococcus</taxon>
    </lineage>
</organism>
<dbReference type="SMART" id="SM00342">
    <property type="entry name" value="HTH_ARAC"/>
    <property type="match status" value="1"/>
</dbReference>
<accession>A0A377KXQ3</accession>
<evidence type="ECO:0000313" key="7">
    <source>
        <dbReference type="EMBL" id="RHK06655.1"/>
    </source>
</evidence>
<reference evidence="6 9" key="2">
    <citation type="submission" date="2023-03" db="EMBL/GenBank/DDBJ databases">
        <authorList>
            <person name="Shen W."/>
            <person name="Cai J."/>
        </authorList>
    </citation>
    <scope>NUCLEOTIDE SEQUENCE [LARGE SCALE GENOMIC DNA]</scope>
    <source>
        <strain evidence="6 9">B516</strain>
    </source>
</reference>
<keyword evidence="4" id="KW-0472">Membrane</keyword>
<feature type="transmembrane region" description="Helical" evidence="4">
    <location>
        <begin position="21"/>
        <end position="41"/>
    </location>
</feature>